<dbReference type="Proteomes" id="UP000663090">
    <property type="component" value="Chromosome"/>
</dbReference>
<keyword evidence="1" id="KW-0732">Signal</keyword>
<evidence type="ECO:0008006" key="4">
    <source>
        <dbReference type="Google" id="ProtNLM"/>
    </source>
</evidence>
<evidence type="ECO:0000313" key="2">
    <source>
        <dbReference type="EMBL" id="QSQ13221.1"/>
    </source>
</evidence>
<dbReference type="EMBL" id="CP071091">
    <property type="protein sequence ID" value="QSQ13221.1"/>
    <property type="molecule type" value="Genomic_DNA"/>
</dbReference>
<dbReference type="Gene3D" id="2.40.160.20">
    <property type="match status" value="1"/>
</dbReference>
<protein>
    <recommendedName>
        <fullName evidence="4">Outer membrane protein beta-barrel domain-containing protein</fullName>
    </recommendedName>
</protein>
<organism evidence="2 3">
    <name type="scientific">Myxococcus landrumensis</name>
    <dbReference type="NCBI Taxonomy" id="2813577"/>
    <lineage>
        <taxon>Bacteria</taxon>
        <taxon>Pseudomonadati</taxon>
        <taxon>Myxococcota</taxon>
        <taxon>Myxococcia</taxon>
        <taxon>Myxococcales</taxon>
        <taxon>Cystobacterineae</taxon>
        <taxon>Myxococcaceae</taxon>
        <taxon>Myxococcus</taxon>
    </lineage>
</organism>
<name>A0ABX7N422_9BACT</name>
<accession>A0ABX7N422</accession>
<proteinExistence type="predicted"/>
<gene>
    <name evidence="2" type="ORF">JY572_33545</name>
</gene>
<dbReference type="RefSeq" id="WP_206714925.1">
    <property type="nucleotide sequence ID" value="NZ_CP071091.1"/>
</dbReference>
<feature type="chain" id="PRO_5045226395" description="Outer membrane protein beta-barrel domain-containing protein" evidence="1">
    <location>
        <begin position="23"/>
        <end position="208"/>
    </location>
</feature>
<reference evidence="2 3" key="1">
    <citation type="submission" date="2021-02" db="EMBL/GenBank/DDBJ databases">
        <title>De Novo genome assembly of isolated myxobacteria.</title>
        <authorList>
            <person name="Stevens D.C."/>
        </authorList>
    </citation>
    <scope>NUCLEOTIDE SEQUENCE [LARGE SCALE GENOMIC DNA]</scope>
    <source>
        <strain evidence="2 3">SCHIC003</strain>
    </source>
</reference>
<sequence>MNTLLLAALTSLAIASAPAAHPADSLGAGRILLAPKVGFFKSTAPLDGDLYLGIELGYVTPLLKRRLTVALEVNYHRPQSSGTLTDPQLGGFGAPAPDGRYTLAVREVAFLLSAVFRFERALGSLTPYVGGGPGLYLHRATTDFLGATASESGGGLGLQALAGLELPLGPGGAFVETHFHLAPMDFRTTGDVNVGGFLAGALGYRLRL</sequence>
<dbReference type="SUPFAM" id="SSF56925">
    <property type="entry name" value="OMPA-like"/>
    <property type="match status" value="1"/>
</dbReference>
<evidence type="ECO:0000313" key="3">
    <source>
        <dbReference type="Proteomes" id="UP000663090"/>
    </source>
</evidence>
<evidence type="ECO:0000256" key="1">
    <source>
        <dbReference type="SAM" id="SignalP"/>
    </source>
</evidence>
<keyword evidence="3" id="KW-1185">Reference proteome</keyword>
<dbReference type="InterPro" id="IPR011250">
    <property type="entry name" value="OMP/PagP_B-barrel"/>
</dbReference>
<feature type="signal peptide" evidence="1">
    <location>
        <begin position="1"/>
        <end position="22"/>
    </location>
</feature>